<dbReference type="InterPro" id="IPR001248">
    <property type="entry name" value="Pur-cyt_permease"/>
</dbReference>
<dbReference type="Gene3D" id="1.10.4160.10">
    <property type="entry name" value="Hydantoin permease"/>
    <property type="match status" value="1"/>
</dbReference>
<dbReference type="OrthoDB" id="2018619at2759"/>
<evidence type="ECO:0000256" key="3">
    <source>
        <dbReference type="ARBA" id="ARBA00022692"/>
    </source>
</evidence>
<dbReference type="InterPro" id="IPR045225">
    <property type="entry name" value="Uracil/uridine/allantoin_perm"/>
</dbReference>
<keyword evidence="4 6" id="KW-1133">Transmembrane helix</keyword>
<keyword evidence="8" id="KW-1185">Reference proteome</keyword>
<comment type="similarity">
    <text evidence="2">Belongs to the purine-cytosine permease (2.A.39) family.</text>
</comment>
<organism evidence="7 8">
    <name type="scientific">Aspergillus coremiiformis</name>
    <dbReference type="NCBI Taxonomy" id="138285"/>
    <lineage>
        <taxon>Eukaryota</taxon>
        <taxon>Fungi</taxon>
        <taxon>Dikarya</taxon>
        <taxon>Ascomycota</taxon>
        <taxon>Pezizomycotina</taxon>
        <taxon>Eurotiomycetes</taxon>
        <taxon>Eurotiomycetidae</taxon>
        <taxon>Eurotiales</taxon>
        <taxon>Aspergillaceae</taxon>
        <taxon>Aspergillus</taxon>
        <taxon>Aspergillus subgen. Circumdati</taxon>
    </lineage>
</organism>
<keyword evidence="3 6" id="KW-0812">Transmembrane</keyword>
<dbReference type="GO" id="GO:0005886">
    <property type="term" value="C:plasma membrane"/>
    <property type="evidence" value="ECO:0007669"/>
    <property type="project" value="TreeGrafter"/>
</dbReference>
<evidence type="ECO:0000313" key="8">
    <source>
        <dbReference type="Proteomes" id="UP000327118"/>
    </source>
</evidence>
<feature type="transmembrane region" description="Helical" evidence="6">
    <location>
        <begin position="72"/>
        <end position="92"/>
    </location>
</feature>
<evidence type="ECO:0000256" key="2">
    <source>
        <dbReference type="ARBA" id="ARBA00008974"/>
    </source>
</evidence>
<dbReference type="GO" id="GO:0015205">
    <property type="term" value="F:nucleobase transmembrane transporter activity"/>
    <property type="evidence" value="ECO:0007669"/>
    <property type="project" value="TreeGrafter"/>
</dbReference>
<gene>
    <name evidence="7" type="ORF">BDV28DRAFT_146044</name>
</gene>
<sequence length="112" mass="12404">MSVGMKSILAYLEVPQEGGQAPTRWINNDIKPVEAGRRSWNFWTFHNFSVMTSSNISVYMTGSSLIAMGLTWRQALAVIIVGNVLVAGLLIVNSLPGMFYHSTCIIRVREKG</sequence>
<accession>A0A5N6ZE70</accession>
<dbReference type="Proteomes" id="UP000327118">
    <property type="component" value="Unassembled WGS sequence"/>
</dbReference>
<keyword evidence="5 6" id="KW-0472">Membrane</keyword>
<evidence type="ECO:0000256" key="5">
    <source>
        <dbReference type="ARBA" id="ARBA00023136"/>
    </source>
</evidence>
<dbReference type="PANTHER" id="PTHR30618">
    <property type="entry name" value="NCS1 FAMILY PURINE/PYRIMIDINE TRANSPORTER"/>
    <property type="match status" value="1"/>
</dbReference>
<evidence type="ECO:0000313" key="7">
    <source>
        <dbReference type="EMBL" id="KAE8355483.1"/>
    </source>
</evidence>
<evidence type="ECO:0000256" key="1">
    <source>
        <dbReference type="ARBA" id="ARBA00004141"/>
    </source>
</evidence>
<evidence type="ECO:0000256" key="4">
    <source>
        <dbReference type="ARBA" id="ARBA00022989"/>
    </source>
</evidence>
<name>A0A5N6ZE70_9EURO</name>
<dbReference type="AlphaFoldDB" id="A0A5N6ZE70"/>
<evidence type="ECO:0000256" key="6">
    <source>
        <dbReference type="SAM" id="Phobius"/>
    </source>
</evidence>
<comment type="subcellular location">
    <subcellularLocation>
        <location evidence="1">Membrane</location>
        <topology evidence="1">Multi-pass membrane protein</topology>
    </subcellularLocation>
</comment>
<feature type="transmembrane region" description="Helical" evidence="6">
    <location>
        <begin position="40"/>
        <end position="60"/>
    </location>
</feature>
<protein>
    <recommendedName>
        <fullName evidence="9">Permease for cytosine/purines, uracil, thiamine, allantoin-domain-containing protein</fullName>
    </recommendedName>
</protein>
<dbReference type="Pfam" id="PF02133">
    <property type="entry name" value="Transp_cyt_pur"/>
    <property type="match status" value="1"/>
</dbReference>
<dbReference type="EMBL" id="ML739051">
    <property type="protein sequence ID" value="KAE8355483.1"/>
    <property type="molecule type" value="Genomic_DNA"/>
</dbReference>
<evidence type="ECO:0008006" key="9">
    <source>
        <dbReference type="Google" id="ProtNLM"/>
    </source>
</evidence>
<dbReference type="PANTHER" id="PTHR30618:SF0">
    <property type="entry name" value="PURINE-URACIL PERMEASE NCS1"/>
    <property type="match status" value="1"/>
</dbReference>
<reference evidence="8" key="1">
    <citation type="submission" date="2019-04" db="EMBL/GenBank/DDBJ databases">
        <title>Friends and foes A comparative genomics studyof 23 Aspergillus species from section Flavi.</title>
        <authorList>
            <consortium name="DOE Joint Genome Institute"/>
            <person name="Kjaerbolling I."/>
            <person name="Vesth T."/>
            <person name="Frisvad J.C."/>
            <person name="Nybo J.L."/>
            <person name="Theobald S."/>
            <person name="Kildgaard S."/>
            <person name="Isbrandt T."/>
            <person name="Kuo A."/>
            <person name="Sato A."/>
            <person name="Lyhne E.K."/>
            <person name="Kogle M.E."/>
            <person name="Wiebenga A."/>
            <person name="Kun R.S."/>
            <person name="Lubbers R.J."/>
            <person name="Makela M.R."/>
            <person name="Barry K."/>
            <person name="Chovatia M."/>
            <person name="Clum A."/>
            <person name="Daum C."/>
            <person name="Haridas S."/>
            <person name="He G."/>
            <person name="LaButti K."/>
            <person name="Lipzen A."/>
            <person name="Mondo S."/>
            <person name="Riley R."/>
            <person name="Salamov A."/>
            <person name="Simmons B.A."/>
            <person name="Magnuson J.K."/>
            <person name="Henrissat B."/>
            <person name="Mortensen U.H."/>
            <person name="Larsen T.O."/>
            <person name="Devries R.P."/>
            <person name="Grigoriev I.V."/>
            <person name="Machida M."/>
            <person name="Baker S.E."/>
            <person name="Andersen M.R."/>
        </authorList>
    </citation>
    <scope>NUCLEOTIDE SEQUENCE [LARGE SCALE GENOMIC DNA]</scope>
    <source>
        <strain evidence="8">CBS 553.77</strain>
    </source>
</reference>
<proteinExistence type="inferred from homology"/>